<evidence type="ECO:0000313" key="4">
    <source>
        <dbReference type="Proteomes" id="UP000095431"/>
    </source>
</evidence>
<dbReference type="PANTHER" id="PTHR11091">
    <property type="entry name" value="OXIDOREDUCTASE-RELATED"/>
    <property type="match status" value="1"/>
</dbReference>
<organism evidence="3 4">
    <name type="scientific">Blautia wexlerae</name>
    <dbReference type="NCBI Taxonomy" id="418240"/>
    <lineage>
        <taxon>Bacteria</taxon>
        <taxon>Bacillati</taxon>
        <taxon>Bacillota</taxon>
        <taxon>Clostridia</taxon>
        <taxon>Lachnospirales</taxon>
        <taxon>Lachnospiraceae</taxon>
        <taxon>Blautia</taxon>
    </lineage>
</organism>
<name>A0A174C7X9_9FIRM</name>
<dbReference type="PANTHER" id="PTHR11091:SF0">
    <property type="entry name" value="MALATE DEHYDROGENASE"/>
    <property type="match status" value="1"/>
</dbReference>
<dbReference type="InterPro" id="IPR043143">
    <property type="entry name" value="Mal/L-sulf/L-lact_DH-like_NADP"/>
</dbReference>
<dbReference type="AlphaFoldDB" id="A0A174C7X9"/>
<dbReference type="Gene3D" id="3.30.1370.60">
    <property type="entry name" value="Hypothetical oxidoreductase yiak, domain 2"/>
    <property type="match status" value="1"/>
</dbReference>
<dbReference type="InterPro" id="IPR003767">
    <property type="entry name" value="Malate/L-lactate_DH-like"/>
</dbReference>
<accession>A0A174C7X9</accession>
<dbReference type="GO" id="GO:0016491">
    <property type="term" value="F:oxidoreductase activity"/>
    <property type="evidence" value="ECO:0007669"/>
    <property type="project" value="UniProtKB-KW"/>
</dbReference>
<dbReference type="InterPro" id="IPR036111">
    <property type="entry name" value="Mal/L-sulfo/L-lacto_DH-like_sf"/>
</dbReference>
<dbReference type="RefSeq" id="WP_055200266.1">
    <property type="nucleotide sequence ID" value="NZ_BTHH01000008.1"/>
</dbReference>
<gene>
    <name evidence="3" type="primary">ybiC</name>
    <name evidence="3" type="ORF">ERS852478_01795</name>
</gene>
<protein>
    <submittedName>
        <fullName evidence="3">Uncharacterized oxidoreductase ybiC</fullName>
        <ecNumber evidence="3">1.1.1.-</ecNumber>
    </submittedName>
</protein>
<keyword evidence="2 3" id="KW-0560">Oxidoreductase</keyword>
<sequence>MGYVKWSYDTLNTFCHDVFRKFGFNEEETNIIKDVLLTADLYGIESHGMQRMVRYDKGIEKGTIHPDAKPEVVFETPVSAVIDGHDGMGQLISHFAMEKAIEKAKKTGVGFVSVRNSNHFGIAGYYAEMASKQGLLGMACTNSEAIMVPTFGRKAMLGSNPIAVAMPAEPYPFLFDCSTTVVTRGKLEMYNKMGKPLPQGWALGANGQESTDAPDVLANIVAKRGGGIMPLGGNKEVNGSHKGYGYGMLCEIFSSIFSMGVTSDKCCTFKDKTGICHGFAAIDPAIFGNADDIRAHFSEYLETLRQSPKAEGAEQIYTHGEKEVFAEKERRENGIPVNDNTMVELANLCNYLKVDFDSYFKGYELPKDSKFFSGNY</sequence>
<reference evidence="3 4" key="1">
    <citation type="submission" date="2015-09" db="EMBL/GenBank/DDBJ databases">
        <authorList>
            <consortium name="Pathogen Informatics"/>
        </authorList>
    </citation>
    <scope>NUCLEOTIDE SEQUENCE [LARGE SCALE GENOMIC DNA]</scope>
    <source>
        <strain evidence="3 4">2789STDY5834863</strain>
    </source>
</reference>
<dbReference type="InterPro" id="IPR043144">
    <property type="entry name" value="Mal/L-sulf/L-lact_DH-like_ah"/>
</dbReference>
<evidence type="ECO:0000256" key="1">
    <source>
        <dbReference type="ARBA" id="ARBA00006056"/>
    </source>
</evidence>
<dbReference type="EC" id="1.1.1.-" evidence="3"/>
<dbReference type="Proteomes" id="UP000095431">
    <property type="component" value="Unassembled WGS sequence"/>
</dbReference>
<dbReference type="eggNOG" id="COG2055">
    <property type="taxonomic scope" value="Bacteria"/>
</dbReference>
<dbReference type="Gene3D" id="1.10.1530.10">
    <property type="match status" value="1"/>
</dbReference>
<evidence type="ECO:0000313" key="3">
    <source>
        <dbReference type="EMBL" id="CUO07806.1"/>
    </source>
</evidence>
<comment type="similarity">
    <text evidence="1">Belongs to the LDH2/MDH2 oxidoreductase family.</text>
</comment>
<evidence type="ECO:0000256" key="2">
    <source>
        <dbReference type="ARBA" id="ARBA00023002"/>
    </source>
</evidence>
<proteinExistence type="inferred from homology"/>
<dbReference type="EMBL" id="CYZN01000010">
    <property type="protein sequence ID" value="CUO07806.1"/>
    <property type="molecule type" value="Genomic_DNA"/>
</dbReference>
<dbReference type="Pfam" id="PF02615">
    <property type="entry name" value="Ldh_2"/>
    <property type="match status" value="1"/>
</dbReference>
<dbReference type="SUPFAM" id="SSF89733">
    <property type="entry name" value="L-sulfolactate dehydrogenase-like"/>
    <property type="match status" value="1"/>
</dbReference>